<dbReference type="InParanoid" id="A0A067QYB8"/>
<organism evidence="1 2">
    <name type="scientific">Zootermopsis nevadensis</name>
    <name type="common">Dampwood termite</name>
    <dbReference type="NCBI Taxonomy" id="136037"/>
    <lineage>
        <taxon>Eukaryota</taxon>
        <taxon>Metazoa</taxon>
        <taxon>Ecdysozoa</taxon>
        <taxon>Arthropoda</taxon>
        <taxon>Hexapoda</taxon>
        <taxon>Insecta</taxon>
        <taxon>Pterygota</taxon>
        <taxon>Neoptera</taxon>
        <taxon>Polyneoptera</taxon>
        <taxon>Dictyoptera</taxon>
        <taxon>Blattodea</taxon>
        <taxon>Blattoidea</taxon>
        <taxon>Termitoidae</taxon>
        <taxon>Termopsidae</taxon>
        <taxon>Zootermopsis</taxon>
    </lineage>
</organism>
<dbReference type="AlphaFoldDB" id="A0A067QYB8"/>
<evidence type="ECO:0000313" key="2">
    <source>
        <dbReference type="Proteomes" id="UP000027135"/>
    </source>
</evidence>
<protein>
    <submittedName>
        <fullName evidence="1">Uncharacterized protein</fullName>
    </submittedName>
</protein>
<accession>A0A067QYB8</accession>
<proteinExistence type="predicted"/>
<gene>
    <name evidence="1" type="ORF">L798_14395</name>
</gene>
<sequence length="120" mass="13348">MVFYRGAGECPTKTTEYNTPSSLTKVTFRENVANDKAEMHEVTILWVIKWGEDGPLSRPGRGGEEKMSATARNGIPVLQPTAQQNPRTLVPSNMKIFADDLFAVLLSPEISLTRRYAHVV</sequence>
<keyword evidence="2" id="KW-1185">Reference proteome</keyword>
<evidence type="ECO:0000313" key="1">
    <source>
        <dbReference type="EMBL" id="KDR11225.1"/>
    </source>
</evidence>
<dbReference type="EMBL" id="KK853110">
    <property type="protein sequence ID" value="KDR11225.1"/>
    <property type="molecule type" value="Genomic_DNA"/>
</dbReference>
<name>A0A067QYB8_ZOONE</name>
<dbReference type="Proteomes" id="UP000027135">
    <property type="component" value="Unassembled WGS sequence"/>
</dbReference>
<reference evidence="1 2" key="1">
    <citation type="journal article" date="2014" name="Nat. Commun.">
        <title>Molecular traces of alternative social organization in a termite genome.</title>
        <authorList>
            <person name="Terrapon N."/>
            <person name="Li C."/>
            <person name="Robertson H.M."/>
            <person name="Ji L."/>
            <person name="Meng X."/>
            <person name="Booth W."/>
            <person name="Chen Z."/>
            <person name="Childers C.P."/>
            <person name="Glastad K.M."/>
            <person name="Gokhale K."/>
            <person name="Gowin J."/>
            <person name="Gronenberg W."/>
            <person name="Hermansen R.A."/>
            <person name="Hu H."/>
            <person name="Hunt B.G."/>
            <person name="Huylmans A.K."/>
            <person name="Khalil S.M."/>
            <person name="Mitchell R.D."/>
            <person name="Munoz-Torres M.C."/>
            <person name="Mustard J.A."/>
            <person name="Pan H."/>
            <person name="Reese J.T."/>
            <person name="Scharf M.E."/>
            <person name="Sun F."/>
            <person name="Vogel H."/>
            <person name="Xiao J."/>
            <person name="Yang W."/>
            <person name="Yang Z."/>
            <person name="Yang Z."/>
            <person name="Zhou J."/>
            <person name="Zhu J."/>
            <person name="Brent C.S."/>
            <person name="Elsik C.G."/>
            <person name="Goodisman M.A."/>
            <person name="Liberles D.A."/>
            <person name="Roe R.M."/>
            <person name="Vargo E.L."/>
            <person name="Vilcinskas A."/>
            <person name="Wang J."/>
            <person name="Bornberg-Bauer E."/>
            <person name="Korb J."/>
            <person name="Zhang G."/>
            <person name="Liebig J."/>
        </authorList>
    </citation>
    <scope>NUCLEOTIDE SEQUENCE [LARGE SCALE GENOMIC DNA]</scope>
    <source>
        <tissue evidence="1">Whole organism</tissue>
    </source>
</reference>